<dbReference type="GeneID" id="80889531"/>
<protein>
    <submittedName>
        <fullName evidence="1">Uncharacterized protein</fullName>
    </submittedName>
</protein>
<comment type="caution">
    <text evidence="1">The sequence shown here is derived from an EMBL/GenBank/DDBJ whole genome shotgun (WGS) entry which is preliminary data.</text>
</comment>
<evidence type="ECO:0000313" key="2">
    <source>
        <dbReference type="Proteomes" id="UP001144673"/>
    </source>
</evidence>
<organism evidence="1 2">
    <name type="scientific">Akanthomyces muscarius</name>
    <name type="common">Entomopathogenic fungus</name>
    <name type="synonym">Lecanicillium muscarium</name>
    <dbReference type="NCBI Taxonomy" id="2231603"/>
    <lineage>
        <taxon>Eukaryota</taxon>
        <taxon>Fungi</taxon>
        <taxon>Dikarya</taxon>
        <taxon>Ascomycota</taxon>
        <taxon>Pezizomycotina</taxon>
        <taxon>Sordariomycetes</taxon>
        <taxon>Hypocreomycetidae</taxon>
        <taxon>Hypocreales</taxon>
        <taxon>Cordycipitaceae</taxon>
        <taxon>Akanthomyces</taxon>
    </lineage>
</organism>
<gene>
    <name evidence="1" type="ORF">LMH87_002372</name>
</gene>
<accession>A0A9W8Q657</accession>
<proteinExistence type="predicted"/>
<dbReference type="EMBL" id="JAJHUN010000010">
    <property type="protein sequence ID" value="KAJ4147870.1"/>
    <property type="molecule type" value="Genomic_DNA"/>
</dbReference>
<dbReference type="AlphaFoldDB" id="A0A9W8Q657"/>
<reference evidence="1" key="1">
    <citation type="journal article" date="2023" name="Access Microbiol">
        <title>De-novo genome assembly for Akanthomyces muscarius, a biocontrol agent of insect agricultural pests.</title>
        <authorList>
            <person name="Erdos Z."/>
            <person name="Studholme D.J."/>
            <person name="Raymond B."/>
            <person name="Sharma M."/>
        </authorList>
    </citation>
    <scope>NUCLEOTIDE SEQUENCE</scope>
    <source>
        <strain evidence="1">Ve6</strain>
    </source>
</reference>
<dbReference type="Proteomes" id="UP001144673">
    <property type="component" value="Chromosome 3"/>
</dbReference>
<dbReference type="KEGG" id="amus:LMH87_002372"/>
<sequence>MPVQDAVVPMNAQRVTRLPWIYILPRYPINLATPTAIGIYGTNGRSRTDGLVKSLFKGGSFPGRFDKQVQKHLAALACFLQALPTHSKVMGNKQSAASLRKSDTVLLHETAGTCPVRLHGEREQTELLDCRLLVKAQPRCAWHDAAWPSRFVDVFRASHAKTPSKGSLSFLVDDFFLLATLNRHMHITTT</sequence>
<dbReference type="RefSeq" id="XP_056050811.1">
    <property type="nucleotide sequence ID" value="XM_056193812.1"/>
</dbReference>
<name>A0A9W8Q657_AKAMU</name>
<keyword evidence="2" id="KW-1185">Reference proteome</keyword>
<evidence type="ECO:0000313" key="1">
    <source>
        <dbReference type="EMBL" id="KAJ4147870.1"/>
    </source>
</evidence>